<dbReference type="AlphaFoldDB" id="M2N0V5"/>
<dbReference type="eggNOG" id="ENOG502SVNY">
    <property type="taxonomic scope" value="Eukaryota"/>
</dbReference>
<dbReference type="OrthoDB" id="5143362at2759"/>
<dbReference type="GeneID" id="19113572"/>
<accession>M2N0V5</accession>
<feature type="signal peptide" evidence="2">
    <location>
        <begin position="1"/>
        <end position="18"/>
    </location>
</feature>
<evidence type="ECO:0000256" key="2">
    <source>
        <dbReference type="SAM" id="SignalP"/>
    </source>
</evidence>
<evidence type="ECO:0000313" key="3">
    <source>
        <dbReference type="EMBL" id="EMC92529.1"/>
    </source>
</evidence>
<evidence type="ECO:0000256" key="1">
    <source>
        <dbReference type="SAM" id="MobiDB-lite"/>
    </source>
</evidence>
<dbReference type="EMBL" id="KB445562">
    <property type="protein sequence ID" value="EMC92529.1"/>
    <property type="molecule type" value="Genomic_DNA"/>
</dbReference>
<gene>
    <name evidence="3" type="ORF">BAUCODRAFT_38597</name>
</gene>
<protein>
    <submittedName>
        <fullName evidence="3">Uncharacterized protein</fullName>
    </submittedName>
</protein>
<name>M2N0V5_BAUPA</name>
<proteinExistence type="predicted"/>
<feature type="region of interest" description="Disordered" evidence="1">
    <location>
        <begin position="121"/>
        <end position="171"/>
    </location>
</feature>
<dbReference type="KEGG" id="bcom:BAUCODRAFT_38597"/>
<feature type="chain" id="PRO_5004021843" evidence="2">
    <location>
        <begin position="19"/>
        <end position="323"/>
    </location>
</feature>
<keyword evidence="4" id="KW-1185">Reference proteome</keyword>
<reference evidence="3 4" key="1">
    <citation type="journal article" date="2012" name="PLoS Pathog.">
        <title>Diverse lifestyles and strategies of plant pathogenesis encoded in the genomes of eighteen Dothideomycetes fungi.</title>
        <authorList>
            <person name="Ohm R.A."/>
            <person name="Feau N."/>
            <person name="Henrissat B."/>
            <person name="Schoch C.L."/>
            <person name="Horwitz B.A."/>
            <person name="Barry K.W."/>
            <person name="Condon B.J."/>
            <person name="Copeland A.C."/>
            <person name="Dhillon B."/>
            <person name="Glaser F."/>
            <person name="Hesse C.N."/>
            <person name="Kosti I."/>
            <person name="LaButti K."/>
            <person name="Lindquist E.A."/>
            <person name="Lucas S."/>
            <person name="Salamov A.A."/>
            <person name="Bradshaw R.E."/>
            <person name="Ciuffetti L."/>
            <person name="Hamelin R.C."/>
            <person name="Kema G.H.J."/>
            <person name="Lawrence C."/>
            <person name="Scott J.A."/>
            <person name="Spatafora J.W."/>
            <person name="Turgeon B.G."/>
            <person name="de Wit P.J.G.M."/>
            <person name="Zhong S."/>
            <person name="Goodwin S.B."/>
            <person name="Grigoriev I.V."/>
        </authorList>
    </citation>
    <scope>NUCLEOTIDE SEQUENCE [LARGE SCALE GENOMIC DNA]</scope>
    <source>
        <strain evidence="3 4">UAMH 10762</strain>
    </source>
</reference>
<keyword evidence="2" id="KW-0732">Signal</keyword>
<dbReference type="Proteomes" id="UP000011761">
    <property type="component" value="Unassembled WGS sequence"/>
</dbReference>
<sequence>MYAQNILLVASLLSTAWAQSTAVVTITASHGGAGNGLTNTTISVPLNSTYTNVALDEVSYLYLTGANGVPLESITCTPYRYANGTGNAGLPFTSSKPSLLSTNTVQVGSLICTAIVSTAPGGGSISSSISTTTSRSIPLSSSSTSPSSVSSSTTTTSASTAPSLTGSSVSTTPTSTLPYVAPIVSIPPHHAHRSFSQLWASHQARWTRIRNADQMLGIAGKQQLCYYTSDNQHCLSFSNHIKNVFHSGNVEYRCQLAVSSKYDCGNGSHSGSTRVHHAHHGHGRWCVRRVTWNDIRHDNHARFRPVWHYVYFTSKRRSGRSLD</sequence>
<evidence type="ECO:0000313" key="4">
    <source>
        <dbReference type="Proteomes" id="UP000011761"/>
    </source>
</evidence>
<feature type="compositionally biased region" description="Low complexity" evidence="1">
    <location>
        <begin position="125"/>
        <end position="171"/>
    </location>
</feature>
<dbReference type="RefSeq" id="XP_007680431.1">
    <property type="nucleotide sequence ID" value="XM_007682241.1"/>
</dbReference>
<organism evidence="3 4">
    <name type="scientific">Baudoinia panamericana (strain UAMH 10762)</name>
    <name type="common">Angels' share fungus</name>
    <name type="synonym">Baudoinia compniacensis (strain UAMH 10762)</name>
    <dbReference type="NCBI Taxonomy" id="717646"/>
    <lineage>
        <taxon>Eukaryota</taxon>
        <taxon>Fungi</taxon>
        <taxon>Dikarya</taxon>
        <taxon>Ascomycota</taxon>
        <taxon>Pezizomycotina</taxon>
        <taxon>Dothideomycetes</taxon>
        <taxon>Dothideomycetidae</taxon>
        <taxon>Mycosphaerellales</taxon>
        <taxon>Teratosphaeriaceae</taxon>
        <taxon>Baudoinia</taxon>
    </lineage>
</organism>
<dbReference type="HOGENOM" id="CLU_860478_0_0_1"/>